<name>A0ACC0CKV0_9PEZI</name>
<proteinExistence type="predicted"/>
<sequence length="490" mass="54961">MAGPVQLANVVDHILKSRRLQGLEAKIDDISNVGVFKDRQADYNYLLGKLDRAKDPKAKKEVKRRRGRLGALEEELAPLVLMARRPTDKFRGERIGDGSREIVVKSINCPMKDDATQVTFRRLAAKVQSYVTLTLQERKQKWEQGGRAGPEPCQRSVEINLFGGSNVRARLSGRSGHAWTRLMRAGVYPALARLMEADMILDEDLHHGTINPLGAQACKAYLAHGRAAMVEVLKGSSLWRCRRELAQESTKFAKLRKLVDDMQILEGHSDRVKHGSSFGVITSRREPCRQSMIRTISGRNTDEQIQNIRQLCHENIVKSVEIYACSDAGYYLISEFMPTSLMHLCRAPIYPNEPQLSSILHQVLSGVEFLLAHGFVHEQLSCANILVNFDGDVKICDVERCTGSGDASKLTDSFCRVLMRLMDKEKNTAAVVGLTRPGDWSQEAVDLFTLTTAGPSVKQLLSHEFMGKKNKQELVWLIPLVLITAHYSRE</sequence>
<dbReference type="EMBL" id="MU394413">
    <property type="protein sequence ID" value="KAI6080980.1"/>
    <property type="molecule type" value="Genomic_DNA"/>
</dbReference>
<evidence type="ECO:0000313" key="2">
    <source>
        <dbReference type="Proteomes" id="UP001497680"/>
    </source>
</evidence>
<keyword evidence="2" id="KW-1185">Reference proteome</keyword>
<protein>
    <submittedName>
        <fullName evidence="1">Kinase-like domain-containing protein</fullName>
    </submittedName>
</protein>
<comment type="caution">
    <text evidence="1">The sequence shown here is derived from an EMBL/GenBank/DDBJ whole genome shotgun (WGS) entry which is preliminary data.</text>
</comment>
<organism evidence="1 2">
    <name type="scientific">Hypoxylon rubiginosum</name>
    <dbReference type="NCBI Taxonomy" id="110542"/>
    <lineage>
        <taxon>Eukaryota</taxon>
        <taxon>Fungi</taxon>
        <taxon>Dikarya</taxon>
        <taxon>Ascomycota</taxon>
        <taxon>Pezizomycotina</taxon>
        <taxon>Sordariomycetes</taxon>
        <taxon>Xylariomycetidae</taxon>
        <taxon>Xylariales</taxon>
        <taxon>Hypoxylaceae</taxon>
        <taxon>Hypoxylon</taxon>
    </lineage>
</organism>
<dbReference type="Proteomes" id="UP001497680">
    <property type="component" value="Unassembled WGS sequence"/>
</dbReference>
<gene>
    <name evidence="1" type="ORF">F4821DRAFT_40822</name>
</gene>
<reference evidence="1 2" key="1">
    <citation type="journal article" date="2022" name="New Phytol.">
        <title>Ecological generalism drives hyperdiversity of secondary metabolite gene clusters in xylarialean endophytes.</title>
        <authorList>
            <person name="Franco M.E.E."/>
            <person name="Wisecaver J.H."/>
            <person name="Arnold A.E."/>
            <person name="Ju Y.M."/>
            <person name="Slot J.C."/>
            <person name="Ahrendt S."/>
            <person name="Moore L.P."/>
            <person name="Eastman K.E."/>
            <person name="Scott K."/>
            <person name="Konkel Z."/>
            <person name="Mondo S.J."/>
            <person name="Kuo A."/>
            <person name="Hayes R.D."/>
            <person name="Haridas S."/>
            <person name="Andreopoulos B."/>
            <person name="Riley R."/>
            <person name="LaButti K."/>
            <person name="Pangilinan J."/>
            <person name="Lipzen A."/>
            <person name="Amirebrahimi M."/>
            <person name="Yan J."/>
            <person name="Adam C."/>
            <person name="Keymanesh K."/>
            <person name="Ng V."/>
            <person name="Louie K."/>
            <person name="Northen T."/>
            <person name="Drula E."/>
            <person name="Henrissat B."/>
            <person name="Hsieh H.M."/>
            <person name="Youens-Clark K."/>
            <person name="Lutzoni F."/>
            <person name="Miadlikowska J."/>
            <person name="Eastwood D.C."/>
            <person name="Hamelin R.C."/>
            <person name="Grigoriev I.V."/>
            <person name="U'Ren J.M."/>
        </authorList>
    </citation>
    <scope>NUCLEOTIDE SEQUENCE [LARGE SCALE GENOMIC DNA]</scope>
    <source>
        <strain evidence="1 2">ER1909</strain>
    </source>
</reference>
<accession>A0ACC0CKV0</accession>
<evidence type="ECO:0000313" key="1">
    <source>
        <dbReference type="EMBL" id="KAI6080980.1"/>
    </source>
</evidence>